<evidence type="ECO:0008006" key="3">
    <source>
        <dbReference type="Google" id="ProtNLM"/>
    </source>
</evidence>
<evidence type="ECO:0000313" key="1">
    <source>
        <dbReference type="EMBL" id="ONG37318.1"/>
    </source>
</evidence>
<accession>A0A1S8CRK2</accession>
<dbReference type="SUPFAM" id="SSF48613">
    <property type="entry name" value="Heme oxygenase-like"/>
    <property type="match status" value="1"/>
</dbReference>
<comment type="caution">
    <text evidence="1">The sequence shown here is derived from an EMBL/GenBank/DDBJ whole genome shotgun (WGS) entry which is preliminary data.</text>
</comment>
<organism evidence="1 2">
    <name type="scientific">Alkanindiges hydrocarboniclasticus</name>
    <dbReference type="NCBI Taxonomy" id="1907941"/>
    <lineage>
        <taxon>Bacteria</taxon>
        <taxon>Pseudomonadati</taxon>
        <taxon>Pseudomonadota</taxon>
        <taxon>Gammaproteobacteria</taxon>
        <taxon>Moraxellales</taxon>
        <taxon>Moraxellaceae</taxon>
        <taxon>Alkanindiges</taxon>
    </lineage>
</organism>
<evidence type="ECO:0000313" key="2">
    <source>
        <dbReference type="Proteomes" id="UP000192132"/>
    </source>
</evidence>
<gene>
    <name evidence="1" type="ORF">BKE30_14785</name>
</gene>
<proteinExistence type="predicted"/>
<dbReference type="Proteomes" id="UP000192132">
    <property type="component" value="Unassembled WGS sequence"/>
</dbReference>
<dbReference type="AlphaFoldDB" id="A0A1S8CRK2"/>
<dbReference type="Gene3D" id="1.20.910.10">
    <property type="entry name" value="Heme oxygenase-like"/>
    <property type="match status" value="1"/>
</dbReference>
<keyword evidence="2" id="KW-1185">Reference proteome</keyword>
<dbReference type="OrthoDB" id="516940at2"/>
<dbReference type="EMBL" id="MLCN01000056">
    <property type="protein sequence ID" value="ONG37318.1"/>
    <property type="molecule type" value="Genomic_DNA"/>
</dbReference>
<dbReference type="Pfam" id="PF14518">
    <property type="entry name" value="Haem_oxygenas_2"/>
    <property type="match status" value="1"/>
</dbReference>
<reference evidence="1 2" key="1">
    <citation type="submission" date="2016-10" db="EMBL/GenBank/DDBJ databases">
        <title>Draft Genome sequence of Alkanindiges sp. strain H1.</title>
        <authorList>
            <person name="Subhash Y."/>
            <person name="Lee S."/>
        </authorList>
    </citation>
    <scope>NUCLEOTIDE SEQUENCE [LARGE SCALE GENOMIC DNA]</scope>
    <source>
        <strain evidence="1 2">H1</strain>
    </source>
</reference>
<sequence length="279" mass="32028">MHIDIDQPREIAVEKLKESIPKELWDANEQFINQLKTSIKCHALASNPIIELLNSGQFNHQAIKNIHLEYRHAIVQIFTDALLIAQYQARQLEPRLPAGTKMIARFLLTLNVLDEFGFQPGTSSTEYYRGNPAYAHYPLFEKVLNELNISIEERANYKPSQIAVEVRQYLEQSYDAYIAVVALLAVAEQQVILYSPPLRQATKSVGLNVEHGYYYVHGISSDTTALAADDDHEDDLWFTLIQACTPDIYQSVTSMCMHYCDLWNQFWLHQLELNAALKR</sequence>
<name>A0A1S8CRK2_9GAMM</name>
<dbReference type="SMART" id="SM01236">
    <property type="entry name" value="Haem_oxygenase_2"/>
    <property type="match status" value="1"/>
</dbReference>
<dbReference type="RefSeq" id="WP_076879360.1">
    <property type="nucleotide sequence ID" value="NZ_MLCN01000056.1"/>
</dbReference>
<protein>
    <recommendedName>
        <fullName evidence="3">Iron-containing redox enzyme family protein</fullName>
    </recommendedName>
</protein>
<dbReference type="InterPro" id="IPR016084">
    <property type="entry name" value="Haem_Oase-like_multi-hlx"/>
</dbReference>